<dbReference type="PANTHER" id="PTHR11716">
    <property type="entry name" value="PHOSPHOLIPASE A2 FAMILY MEMBER"/>
    <property type="match status" value="1"/>
</dbReference>
<evidence type="ECO:0000259" key="9">
    <source>
        <dbReference type="SMART" id="SM00085"/>
    </source>
</evidence>
<keyword evidence="8" id="KW-0378">Hydrolase</keyword>
<evidence type="ECO:0000256" key="4">
    <source>
        <dbReference type="PIRSR" id="PIRSR601211-1"/>
    </source>
</evidence>
<dbReference type="InterPro" id="IPR001211">
    <property type="entry name" value="PLA2"/>
</dbReference>
<evidence type="ECO:0000256" key="1">
    <source>
        <dbReference type="ARBA" id="ARBA00004613"/>
    </source>
</evidence>
<dbReference type="GO" id="GO:0005509">
    <property type="term" value="F:calcium ion binding"/>
    <property type="evidence" value="ECO:0007669"/>
    <property type="project" value="InterPro"/>
</dbReference>
<dbReference type="PROSITE" id="PS00119">
    <property type="entry name" value="PA2_ASP"/>
    <property type="match status" value="1"/>
</dbReference>
<comment type="catalytic activity">
    <reaction evidence="8">
        <text>a 1,2-diacyl-sn-glycero-3-phosphocholine + H2O = a 1-acyl-sn-glycero-3-phosphocholine + a fatty acid + H(+)</text>
        <dbReference type="Rhea" id="RHEA:15801"/>
        <dbReference type="ChEBI" id="CHEBI:15377"/>
        <dbReference type="ChEBI" id="CHEBI:15378"/>
        <dbReference type="ChEBI" id="CHEBI:28868"/>
        <dbReference type="ChEBI" id="CHEBI:57643"/>
        <dbReference type="ChEBI" id="CHEBI:58168"/>
        <dbReference type="EC" id="3.1.1.4"/>
    </reaction>
</comment>
<keyword evidence="8" id="KW-0443">Lipid metabolism</keyword>
<keyword evidence="8" id="KW-0732">Signal</keyword>
<proteinExistence type="inferred from homology"/>
<feature type="signal peptide" evidence="8">
    <location>
        <begin position="1"/>
        <end position="18"/>
    </location>
</feature>
<feature type="disulfide bond" evidence="6">
    <location>
        <begin position="124"/>
        <end position="173"/>
    </location>
</feature>
<dbReference type="AlphaFoldDB" id="A0A0K2UKU4"/>
<keyword evidence="3 6" id="KW-1015">Disulfide bond</keyword>
<dbReference type="GO" id="GO:0006644">
    <property type="term" value="P:phospholipid metabolic process"/>
    <property type="evidence" value="ECO:0007669"/>
    <property type="project" value="InterPro"/>
</dbReference>
<dbReference type="InterPro" id="IPR033113">
    <property type="entry name" value="PLA2_histidine"/>
</dbReference>
<dbReference type="CDD" id="cd00125">
    <property type="entry name" value="PLA2c"/>
    <property type="match status" value="1"/>
</dbReference>
<keyword evidence="5" id="KW-0479">Metal-binding</keyword>
<keyword evidence="2 8" id="KW-0964">Secreted</keyword>
<dbReference type="InterPro" id="IPR016090">
    <property type="entry name" value="PLA2-like_dom"/>
</dbReference>
<dbReference type="GO" id="GO:0016042">
    <property type="term" value="P:lipid catabolic process"/>
    <property type="evidence" value="ECO:0007669"/>
    <property type="project" value="InterPro"/>
</dbReference>
<feature type="disulfide bond" evidence="6">
    <location>
        <begin position="102"/>
        <end position="118"/>
    </location>
</feature>
<dbReference type="OrthoDB" id="5841574at2759"/>
<comment type="cofactor">
    <cofactor evidence="5">
        <name>Ca(2+)</name>
        <dbReference type="ChEBI" id="CHEBI:29108"/>
    </cofactor>
    <text evidence="5">Binds 1 Ca(2+) ion per subunit.</text>
</comment>
<dbReference type="InterPro" id="IPR033112">
    <property type="entry name" value="PLA2_Asp_AS"/>
</dbReference>
<dbReference type="Gene3D" id="1.20.90.10">
    <property type="entry name" value="Phospholipase A2 domain"/>
    <property type="match status" value="1"/>
</dbReference>
<reference evidence="10" key="1">
    <citation type="submission" date="2014-05" db="EMBL/GenBank/DDBJ databases">
        <authorList>
            <person name="Chronopoulou M."/>
        </authorList>
    </citation>
    <scope>NUCLEOTIDE SEQUENCE</scope>
    <source>
        <tissue evidence="10">Whole organism</tissue>
    </source>
</reference>
<dbReference type="EC" id="3.1.1.4" evidence="8"/>
<evidence type="ECO:0000256" key="7">
    <source>
        <dbReference type="RuleBase" id="RU003654"/>
    </source>
</evidence>
<accession>A0A0K2UKU4</accession>
<protein>
    <recommendedName>
        <fullName evidence="8">Phospholipase A2</fullName>
        <ecNumber evidence="8">3.1.1.4</ecNumber>
    </recommendedName>
</protein>
<feature type="active site" evidence="4">
    <location>
        <position position="121"/>
    </location>
</feature>
<keyword evidence="5 8" id="KW-0106">Calcium</keyword>
<dbReference type="EMBL" id="HACA01021181">
    <property type="protein sequence ID" value="CDW38542.1"/>
    <property type="molecule type" value="Transcribed_RNA"/>
</dbReference>
<feature type="binding site" evidence="5">
    <location>
        <position position="103"/>
    </location>
    <ligand>
        <name>Ca(2+)</name>
        <dbReference type="ChEBI" id="CHEBI:29108"/>
    </ligand>
</feature>
<dbReference type="PROSITE" id="PS00118">
    <property type="entry name" value="PA2_HIS"/>
    <property type="match status" value="1"/>
</dbReference>
<evidence type="ECO:0000256" key="3">
    <source>
        <dbReference type="ARBA" id="ARBA00023157"/>
    </source>
</evidence>
<sequence>MNYSSIFTLFFLIMAVLGTIWCSSDPFLVQKIWKTPAHLLQRPKYFSEEDSIFEELKRNNSIDGSLTELELRGKRGALDLSEMVKCATGCNPLIYQGYGCYCGFLGSGGIVDGIDRCCKMHDWCYTKTSCMNLKYHLPYFVGYKWRCNGGSPYCVTKNSRDSRSSCSHHLCECDREFAICLQKYDCPNSKAMCHSSWRHFQNLFMGIAKGHGIVNHNHPHQRMRHLNVLDGIRFNEVF</sequence>
<evidence type="ECO:0000256" key="2">
    <source>
        <dbReference type="ARBA" id="ARBA00022525"/>
    </source>
</evidence>
<comment type="similarity">
    <text evidence="7">Belongs to the phospholipase A2 family.</text>
</comment>
<feature type="domain" description="Phospholipase A2-like central" evidence="9">
    <location>
        <begin position="76"/>
        <end position="200"/>
    </location>
</feature>
<evidence type="ECO:0000256" key="6">
    <source>
        <dbReference type="PIRSR" id="PIRSR601211-3"/>
    </source>
</evidence>
<dbReference type="PRINTS" id="PR00389">
    <property type="entry name" value="PHPHLIPASEA2"/>
</dbReference>
<feature type="disulfide bond" evidence="6">
    <location>
        <begin position="154"/>
        <end position="171"/>
    </location>
</feature>
<dbReference type="SMART" id="SM00085">
    <property type="entry name" value="PA2c"/>
    <property type="match status" value="1"/>
</dbReference>
<evidence type="ECO:0000313" key="10">
    <source>
        <dbReference type="EMBL" id="CDW38542.1"/>
    </source>
</evidence>
<evidence type="ECO:0000256" key="8">
    <source>
        <dbReference type="RuleBase" id="RU361236"/>
    </source>
</evidence>
<dbReference type="GO" id="GO:0050482">
    <property type="term" value="P:arachidonate secretion"/>
    <property type="evidence" value="ECO:0007669"/>
    <property type="project" value="InterPro"/>
</dbReference>
<feature type="disulfide bond" evidence="6">
    <location>
        <begin position="117"/>
        <end position="180"/>
    </location>
</feature>
<evidence type="ECO:0000256" key="5">
    <source>
        <dbReference type="PIRSR" id="PIRSR601211-2"/>
    </source>
</evidence>
<name>A0A0K2UKU4_LEPSM</name>
<feature type="binding site" evidence="5">
    <location>
        <position position="122"/>
    </location>
    <ligand>
        <name>Ca(2+)</name>
        <dbReference type="ChEBI" id="CHEBI:29108"/>
    </ligand>
</feature>
<organism evidence="10">
    <name type="scientific">Lepeophtheirus salmonis</name>
    <name type="common">Salmon louse</name>
    <name type="synonym">Caligus salmonis</name>
    <dbReference type="NCBI Taxonomy" id="72036"/>
    <lineage>
        <taxon>Eukaryota</taxon>
        <taxon>Metazoa</taxon>
        <taxon>Ecdysozoa</taxon>
        <taxon>Arthropoda</taxon>
        <taxon>Crustacea</taxon>
        <taxon>Multicrustacea</taxon>
        <taxon>Hexanauplia</taxon>
        <taxon>Copepoda</taxon>
        <taxon>Siphonostomatoida</taxon>
        <taxon>Caligidae</taxon>
        <taxon>Lepeophtheirus</taxon>
    </lineage>
</organism>
<dbReference type="Pfam" id="PF00068">
    <property type="entry name" value="Phospholip_A2_1"/>
    <property type="match status" value="1"/>
</dbReference>
<dbReference type="PANTHER" id="PTHR11716:SF107">
    <property type="entry name" value="PHOSPHOLIPASE A2"/>
    <property type="match status" value="1"/>
</dbReference>
<dbReference type="GO" id="GO:0005576">
    <property type="term" value="C:extracellular region"/>
    <property type="evidence" value="ECO:0007669"/>
    <property type="project" value="UniProtKB-SubCell"/>
</dbReference>
<dbReference type="GO" id="GO:0004623">
    <property type="term" value="F:phospholipase A2 activity"/>
    <property type="evidence" value="ECO:0007669"/>
    <property type="project" value="UniProtKB-EC"/>
</dbReference>
<dbReference type="InterPro" id="IPR036444">
    <property type="entry name" value="PLipase_A2_dom_sf"/>
</dbReference>
<feature type="active site" evidence="4">
    <location>
        <position position="174"/>
    </location>
</feature>
<comment type="subcellular location">
    <subcellularLocation>
        <location evidence="1 8">Secreted</location>
    </subcellularLocation>
</comment>
<dbReference type="SUPFAM" id="SSF48619">
    <property type="entry name" value="Phospholipase A2, PLA2"/>
    <property type="match status" value="1"/>
</dbReference>
<feature type="chain" id="PRO_5005393118" description="Phospholipase A2" evidence="8">
    <location>
        <begin position="19"/>
        <end position="238"/>
    </location>
</feature>
<feature type="binding site" evidence="5">
    <location>
        <position position="101"/>
    </location>
    <ligand>
        <name>Ca(2+)</name>
        <dbReference type="ChEBI" id="CHEBI:29108"/>
    </ligand>
</feature>